<reference evidence="1 2" key="1">
    <citation type="journal article" date="2023" name="Nucleic Acids Res.">
        <title>The hologenome of Daphnia magna reveals possible DNA methylation and microbiome-mediated evolution of the host genome.</title>
        <authorList>
            <person name="Chaturvedi A."/>
            <person name="Li X."/>
            <person name="Dhandapani V."/>
            <person name="Marshall H."/>
            <person name="Kissane S."/>
            <person name="Cuenca-Cambronero M."/>
            <person name="Asole G."/>
            <person name="Calvet F."/>
            <person name="Ruiz-Romero M."/>
            <person name="Marangio P."/>
            <person name="Guigo R."/>
            <person name="Rago D."/>
            <person name="Mirbahai L."/>
            <person name="Eastwood N."/>
            <person name="Colbourne J.K."/>
            <person name="Zhou J."/>
            <person name="Mallon E."/>
            <person name="Orsini L."/>
        </authorList>
    </citation>
    <scope>NUCLEOTIDE SEQUENCE [LARGE SCALE GENOMIC DNA]</scope>
    <source>
        <strain evidence="1">LRV0_1</strain>
    </source>
</reference>
<dbReference type="Proteomes" id="UP001234178">
    <property type="component" value="Unassembled WGS sequence"/>
</dbReference>
<sequence>MSSSDALSELLYLKCSNKKLHGEEALVLYLICHLLGKMEKDQGLMNKEVYEVVLILERLFDVVQDVFLVDKTS</sequence>
<protein>
    <submittedName>
        <fullName evidence="1">Uncharacterized protein</fullName>
    </submittedName>
</protein>
<name>A0ABQ9YZG5_9CRUS</name>
<accession>A0ABQ9YZG5</accession>
<organism evidence="1 2">
    <name type="scientific">Daphnia magna</name>
    <dbReference type="NCBI Taxonomy" id="35525"/>
    <lineage>
        <taxon>Eukaryota</taxon>
        <taxon>Metazoa</taxon>
        <taxon>Ecdysozoa</taxon>
        <taxon>Arthropoda</taxon>
        <taxon>Crustacea</taxon>
        <taxon>Branchiopoda</taxon>
        <taxon>Diplostraca</taxon>
        <taxon>Cladocera</taxon>
        <taxon>Anomopoda</taxon>
        <taxon>Daphniidae</taxon>
        <taxon>Daphnia</taxon>
    </lineage>
</organism>
<gene>
    <name evidence="1" type="ORF">OUZ56_011178</name>
</gene>
<keyword evidence="2" id="KW-1185">Reference proteome</keyword>
<evidence type="ECO:0000313" key="2">
    <source>
        <dbReference type="Proteomes" id="UP001234178"/>
    </source>
</evidence>
<dbReference type="EMBL" id="JAOYFB010000002">
    <property type="protein sequence ID" value="KAK4006047.1"/>
    <property type="molecule type" value="Genomic_DNA"/>
</dbReference>
<proteinExistence type="predicted"/>
<evidence type="ECO:0000313" key="1">
    <source>
        <dbReference type="EMBL" id="KAK4006047.1"/>
    </source>
</evidence>
<comment type="caution">
    <text evidence="1">The sequence shown here is derived from an EMBL/GenBank/DDBJ whole genome shotgun (WGS) entry which is preliminary data.</text>
</comment>